<evidence type="ECO:0000313" key="10">
    <source>
        <dbReference type="Ensembl" id="ENSCINP00000008887.3"/>
    </source>
</evidence>
<dbReference type="Gene3D" id="1.10.555.10">
    <property type="entry name" value="Rho GTPase activation protein"/>
    <property type="match status" value="1"/>
</dbReference>
<dbReference type="STRING" id="7719.ENSCINP00000008887"/>
<protein>
    <submittedName>
        <fullName evidence="10">Uncharacterized protein</fullName>
    </submittedName>
</protein>
<dbReference type="Ensembl" id="ENSCINT00000008887.3">
    <property type="protein sequence ID" value="ENSCINP00000008887.3"/>
    <property type="gene ID" value="ENSCING00000004306.3"/>
</dbReference>
<dbReference type="GO" id="GO:0030336">
    <property type="term" value="P:negative regulation of cell migration"/>
    <property type="evidence" value="ECO:0000318"/>
    <property type="project" value="GO_Central"/>
</dbReference>
<dbReference type="InterPro" id="IPR051627">
    <property type="entry name" value="SLIT-ROBO_RhoGAP"/>
</dbReference>
<dbReference type="GO" id="GO:0051963">
    <property type="term" value="P:regulation of synapse assembly"/>
    <property type="evidence" value="ECO:0000318"/>
    <property type="project" value="GO_Central"/>
</dbReference>
<evidence type="ECO:0000259" key="9">
    <source>
        <dbReference type="PROSITE" id="PS51741"/>
    </source>
</evidence>
<dbReference type="HOGENOM" id="CLU_005715_0_0_1"/>
<dbReference type="SUPFAM" id="SSF48350">
    <property type="entry name" value="GTPase activation domain, GAP"/>
    <property type="match status" value="1"/>
</dbReference>
<keyword evidence="2" id="KW-0343">GTPase activation</keyword>
<accession>F6TSN4</accession>
<dbReference type="GeneTree" id="ENSGT00950000182824"/>
<dbReference type="SUPFAM" id="SSF103657">
    <property type="entry name" value="BAR/IMD domain-like"/>
    <property type="match status" value="1"/>
</dbReference>
<dbReference type="OMA" id="MEAFIKX"/>
<reference evidence="10" key="3">
    <citation type="submission" date="2025-09" db="UniProtKB">
        <authorList>
            <consortium name="Ensembl"/>
        </authorList>
    </citation>
    <scope>IDENTIFICATION</scope>
</reference>
<dbReference type="Pfam" id="PF00620">
    <property type="entry name" value="RhoGAP"/>
    <property type="match status" value="1"/>
</dbReference>
<dbReference type="InterPro" id="IPR001060">
    <property type="entry name" value="FCH_dom"/>
</dbReference>
<evidence type="ECO:0000256" key="6">
    <source>
        <dbReference type="SAM" id="MobiDB-lite"/>
    </source>
</evidence>
<evidence type="ECO:0000256" key="5">
    <source>
        <dbReference type="PROSITE-ProRule" id="PRU01077"/>
    </source>
</evidence>
<dbReference type="FunFam" id="2.30.30.40:FF:000136">
    <property type="entry name" value="Rho GTPase activating protein 4"/>
    <property type="match status" value="1"/>
</dbReference>
<dbReference type="PROSITE" id="PS50002">
    <property type="entry name" value="SH3"/>
    <property type="match status" value="1"/>
</dbReference>
<feature type="domain" description="SH3" evidence="7">
    <location>
        <begin position="709"/>
        <end position="768"/>
    </location>
</feature>
<reference evidence="11" key="1">
    <citation type="journal article" date="2002" name="Science">
        <title>The draft genome of Ciona intestinalis: insights into chordate and vertebrate origins.</title>
        <authorList>
            <person name="Dehal P."/>
            <person name="Satou Y."/>
            <person name="Campbell R.K."/>
            <person name="Chapman J."/>
            <person name="Degnan B."/>
            <person name="De Tomaso A."/>
            <person name="Davidson B."/>
            <person name="Di Gregorio A."/>
            <person name="Gelpke M."/>
            <person name="Goodstein D.M."/>
            <person name="Harafuji N."/>
            <person name="Hastings K.E."/>
            <person name="Ho I."/>
            <person name="Hotta K."/>
            <person name="Huang W."/>
            <person name="Kawashima T."/>
            <person name="Lemaire P."/>
            <person name="Martinez D."/>
            <person name="Meinertzhagen I.A."/>
            <person name="Necula S."/>
            <person name="Nonaka M."/>
            <person name="Putnam N."/>
            <person name="Rash S."/>
            <person name="Saiga H."/>
            <person name="Satake M."/>
            <person name="Terry A."/>
            <person name="Yamada L."/>
            <person name="Wang H.G."/>
            <person name="Awazu S."/>
            <person name="Azumi K."/>
            <person name="Boore J."/>
            <person name="Branno M."/>
            <person name="Chin-Bow S."/>
            <person name="DeSantis R."/>
            <person name="Doyle S."/>
            <person name="Francino P."/>
            <person name="Keys D.N."/>
            <person name="Haga S."/>
            <person name="Hayashi H."/>
            <person name="Hino K."/>
            <person name="Imai K.S."/>
            <person name="Inaba K."/>
            <person name="Kano S."/>
            <person name="Kobayashi K."/>
            <person name="Kobayashi M."/>
            <person name="Lee B.I."/>
            <person name="Makabe K.W."/>
            <person name="Manohar C."/>
            <person name="Matassi G."/>
            <person name="Medina M."/>
            <person name="Mochizuki Y."/>
            <person name="Mount S."/>
            <person name="Morishita T."/>
            <person name="Miura S."/>
            <person name="Nakayama A."/>
            <person name="Nishizaka S."/>
            <person name="Nomoto H."/>
            <person name="Ohta F."/>
            <person name="Oishi K."/>
            <person name="Rigoutsos I."/>
            <person name="Sano M."/>
            <person name="Sasaki A."/>
            <person name="Sasakura Y."/>
            <person name="Shoguchi E."/>
            <person name="Shin-i T."/>
            <person name="Spagnuolo A."/>
            <person name="Stainier D."/>
            <person name="Suzuki M.M."/>
            <person name="Tassy O."/>
            <person name="Takatori N."/>
            <person name="Tokuoka M."/>
            <person name="Yagi K."/>
            <person name="Yoshizaki F."/>
            <person name="Wada S."/>
            <person name="Zhang C."/>
            <person name="Hyatt P.D."/>
            <person name="Larimer F."/>
            <person name="Detter C."/>
            <person name="Doggett N."/>
            <person name="Glavina T."/>
            <person name="Hawkins T."/>
            <person name="Richardson P."/>
            <person name="Lucas S."/>
            <person name="Kohara Y."/>
            <person name="Levine M."/>
            <person name="Satoh N."/>
            <person name="Rokhsar D.S."/>
        </authorList>
    </citation>
    <scope>NUCLEOTIDE SEQUENCE [LARGE SCALE GENOMIC DNA]</scope>
</reference>
<dbReference type="Gene3D" id="2.30.30.40">
    <property type="entry name" value="SH3 Domains"/>
    <property type="match status" value="1"/>
</dbReference>
<dbReference type="GO" id="GO:0007165">
    <property type="term" value="P:signal transduction"/>
    <property type="evidence" value="ECO:0007669"/>
    <property type="project" value="InterPro"/>
</dbReference>
<evidence type="ECO:0000259" key="7">
    <source>
        <dbReference type="PROSITE" id="PS50002"/>
    </source>
</evidence>
<dbReference type="InterPro" id="IPR008936">
    <property type="entry name" value="Rho_GTPase_activation_prot"/>
</dbReference>
<dbReference type="Gene3D" id="1.20.1270.60">
    <property type="entry name" value="Arfaptin homology (AH) domain/BAR domain"/>
    <property type="match status" value="1"/>
</dbReference>
<dbReference type="InParanoid" id="F6TSN4"/>
<feature type="compositionally biased region" description="Basic residues" evidence="6">
    <location>
        <begin position="171"/>
        <end position="180"/>
    </location>
</feature>
<evidence type="ECO:0000256" key="1">
    <source>
        <dbReference type="ARBA" id="ARBA00022443"/>
    </source>
</evidence>
<evidence type="ECO:0000256" key="2">
    <source>
        <dbReference type="ARBA" id="ARBA00022468"/>
    </source>
</evidence>
<reference evidence="10" key="2">
    <citation type="submission" date="2025-08" db="UniProtKB">
        <authorList>
            <consortium name="Ensembl"/>
        </authorList>
    </citation>
    <scope>IDENTIFICATION</scope>
</reference>
<dbReference type="Pfam" id="PF00611">
    <property type="entry name" value="FCH"/>
    <property type="match status" value="1"/>
</dbReference>
<dbReference type="AlphaFoldDB" id="F6TSN4"/>
<dbReference type="InterPro" id="IPR000198">
    <property type="entry name" value="RhoGAP_dom"/>
</dbReference>
<dbReference type="GO" id="GO:0005096">
    <property type="term" value="F:GTPase activator activity"/>
    <property type="evidence" value="ECO:0000318"/>
    <property type="project" value="GO_Central"/>
</dbReference>
<dbReference type="InterPro" id="IPR027267">
    <property type="entry name" value="AH/BAR_dom_sf"/>
</dbReference>
<evidence type="ECO:0000256" key="3">
    <source>
        <dbReference type="ARBA" id="ARBA00023054"/>
    </source>
</evidence>
<dbReference type="SMART" id="SM00326">
    <property type="entry name" value="SH3"/>
    <property type="match status" value="1"/>
</dbReference>
<dbReference type="PROSITE" id="PS50238">
    <property type="entry name" value="RHOGAP"/>
    <property type="match status" value="1"/>
</dbReference>
<keyword evidence="1 4" id="KW-0728">SH3 domain</keyword>
<dbReference type="SMART" id="SM00324">
    <property type="entry name" value="RhoGAP"/>
    <property type="match status" value="1"/>
</dbReference>
<name>F6TSN4_CIOIN</name>
<keyword evidence="3 5" id="KW-0175">Coiled coil</keyword>
<dbReference type="FunCoup" id="F6TSN4">
    <property type="interactions" value="5"/>
</dbReference>
<dbReference type="SMART" id="SM00055">
    <property type="entry name" value="FCH"/>
    <property type="match status" value="1"/>
</dbReference>
<feature type="domain" description="F-BAR" evidence="9">
    <location>
        <begin position="1"/>
        <end position="310"/>
    </location>
</feature>
<sequence>EIRLQLNEQLKCLDQHTESRTTLLNDMQEFFKRKSEIDSEYARKLDILSEKYLTKQRNLYAIKKEQPDLDLQSPVLCWFQMLEQCQRESKDHQSLSNIYANHFIPRLQIVVEDAIRLHKKTREIALCSHEDLLKDLRKLYQSMQLYQVYYTEYVQAESKLRVAEKQKLRKTGKKFSRPTKNRIPSLFDKRNEKTLENSPKTGTTKKLEKLKEKRQLKYSESNLKSVKARNEYILQLEATNAAIKKYYGVDIDNLLDDVIMLLQTMGMGYHKSLERAWGSFISAEVAAQDSKMTGVGLLKKTVQELDHDKDKKRCMENNVNAFATPPEFIMMTHSSDDVAKVSLALPQLHREIDKRCSEMERTVQQMLTDEDEVSKGGGGLRQLPGCATVCMFLNFRFCIYLYTKSILSKHFCLFLVFRPVPSYPTYNKNKQEVKMIYKKKGFYKKNHKPTELQAKVMFGSKMLCAHIHNCTCNLHSLNLTITQESGRSIPLVVESCIRILNLYGLHHQGIFRVPGSHQEITEMKRLFEAGEDPVSEREDEVDINSVAGLLKLYFRQLDEKLFPRYIFDDIVQCAHISDMEDRVVKIRKIILNIPESVLIVMRYLFAFLNHLSQNSDENMMDAYNIAVCFGPTLLPVPDNYDQVTCQANVNEIIKTIVVNHEAIFPDKMDGPEYEKVMTSDEFAPDDPGDTMATEVDQSAADHHSASAHSSFLEAMAKYDYKGRSDRELSFLKGDCVTLYHRASDDWWEGSFKGKDGLVPHAYIVVQEYIDGISDVLSSCNESEV</sequence>
<dbReference type="PROSITE" id="PS51741">
    <property type="entry name" value="F_BAR"/>
    <property type="match status" value="1"/>
</dbReference>
<keyword evidence="11" id="KW-1185">Reference proteome</keyword>
<proteinExistence type="predicted"/>
<organism evidence="10 11">
    <name type="scientific">Ciona intestinalis</name>
    <name type="common">Transparent sea squirt</name>
    <name type="synonym">Ascidia intestinalis</name>
    <dbReference type="NCBI Taxonomy" id="7719"/>
    <lineage>
        <taxon>Eukaryota</taxon>
        <taxon>Metazoa</taxon>
        <taxon>Chordata</taxon>
        <taxon>Tunicata</taxon>
        <taxon>Ascidiacea</taxon>
        <taxon>Phlebobranchia</taxon>
        <taxon>Cionidae</taxon>
        <taxon>Ciona</taxon>
    </lineage>
</organism>
<dbReference type="FunFam" id="1.10.555.10:FF:000112">
    <property type="entry name" value="SLIT-ROBO Rho GTPase-activating protein 3"/>
    <property type="match status" value="1"/>
</dbReference>
<evidence type="ECO:0000256" key="4">
    <source>
        <dbReference type="PROSITE-ProRule" id="PRU00192"/>
    </source>
</evidence>
<feature type="domain" description="Rho-GAP" evidence="8">
    <location>
        <begin position="475"/>
        <end position="664"/>
    </location>
</feature>
<evidence type="ECO:0000313" key="11">
    <source>
        <dbReference type="Proteomes" id="UP000008144"/>
    </source>
</evidence>
<dbReference type="Pfam" id="PF14604">
    <property type="entry name" value="SH3_9"/>
    <property type="match status" value="1"/>
</dbReference>
<dbReference type="InterPro" id="IPR001452">
    <property type="entry name" value="SH3_domain"/>
</dbReference>
<dbReference type="InterPro" id="IPR036028">
    <property type="entry name" value="SH3-like_dom_sf"/>
</dbReference>
<dbReference type="CDD" id="cd11809">
    <property type="entry name" value="SH3_srGAP"/>
    <property type="match status" value="1"/>
</dbReference>
<dbReference type="Proteomes" id="UP000008144">
    <property type="component" value="Unassembled WGS sequence"/>
</dbReference>
<dbReference type="SUPFAM" id="SSF50044">
    <property type="entry name" value="SH3-domain"/>
    <property type="match status" value="1"/>
</dbReference>
<dbReference type="GO" id="GO:0007399">
    <property type="term" value="P:nervous system development"/>
    <property type="evidence" value="ECO:0000318"/>
    <property type="project" value="GO_Central"/>
</dbReference>
<dbReference type="InterPro" id="IPR031160">
    <property type="entry name" value="F_BAR_dom"/>
</dbReference>
<feature type="region of interest" description="Disordered" evidence="6">
    <location>
        <begin position="171"/>
        <end position="203"/>
    </location>
</feature>
<evidence type="ECO:0000259" key="8">
    <source>
        <dbReference type="PROSITE" id="PS50238"/>
    </source>
</evidence>
<dbReference type="PANTHER" id="PTHR14166">
    <property type="entry name" value="SLIT-ROBO RHO GTPASE ACTIVATING PROTEIN"/>
    <property type="match status" value="1"/>
</dbReference>